<dbReference type="GO" id="GO:0006351">
    <property type="term" value="P:DNA-templated transcription"/>
    <property type="evidence" value="ECO:0007669"/>
    <property type="project" value="InterPro"/>
</dbReference>
<sequence length="564" mass="63612">MRCRYRKLKCSRVEPCSNCSSLGEKCEYRESDIKRRPASRIYVSCLEKRIAWLESLLIRVKEADPSDIAAILSEANFDEHLNPQAGKNTADSEASFVISRRPCLQIGSLQTGSEGSLLYYGPTSIYHLSGVPTNDHSSRPVSSLIGSVSHDSLTSHVAQHFGISMREELVQNALLAFFNWQYPHFMFIYREAFLRDHIKKHQSRKYWSAPLLFAVCALGLLMRTVHDEREASERFFAAAESLLLVSGFAHPCITTVQAFLCLAYYEIGRGNLSKGWGFSGIALRMAQDLGFQRDPRNWQLADESLATPEDMEIRRRIYWGCYISDKVISLIFGRPVVFHDDDSEVEPMEQLPDLPQMAYWLSVGPESHGNGIGNTSLLIPSFRAQIGLARIIQRMLAQLYAAKQNPEGFRREACINVLNLELSRWESALDETLKWSKWQPNSTPLVPNVAALHVIFHSLRIVLNLEAVDMAASPSDRNGSKAVCRSSAEDIIAILRKYQSQHGLRYAPLTFVYGAARAAQVVGLFGIPKEWSYLLQVLDACSQAWTLARDVKGKLLGWYNSNMH</sequence>
<dbReference type="CDD" id="cd12148">
    <property type="entry name" value="fungal_TF_MHR"/>
    <property type="match status" value="1"/>
</dbReference>
<keyword evidence="4" id="KW-0805">Transcription regulation</keyword>
<dbReference type="Pfam" id="PF04082">
    <property type="entry name" value="Fungal_trans"/>
    <property type="match status" value="1"/>
</dbReference>
<dbReference type="GO" id="GO:0008270">
    <property type="term" value="F:zinc ion binding"/>
    <property type="evidence" value="ECO:0007669"/>
    <property type="project" value="InterPro"/>
</dbReference>
<organism evidence="9 10">
    <name type="scientific">Lasiosphaeria hispida</name>
    <dbReference type="NCBI Taxonomy" id="260671"/>
    <lineage>
        <taxon>Eukaryota</taxon>
        <taxon>Fungi</taxon>
        <taxon>Dikarya</taxon>
        <taxon>Ascomycota</taxon>
        <taxon>Pezizomycotina</taxon>
        <taxon>Sordariomycetes</taxon>
        <taxon>Sordariomycetidae</taxon>
        <taxon>Sordariales</taxon>
        <taxon>Lasiosphaeriaceae</taxon>
        <taxon>Lasiosphaeria</taxon>
    </lineage>
</organism>
<protein>
    <submittedName>
        <fullName evidence="9">Fungal-specific transcription factor domain-containing protein</fullName>
    </submittedName>
</protein>
<evidence type="ECO:0000256" key="1">
    <source>
        <dbReference type="ARBA" id="ARBA00004123"/>
    </source>
</evidence>
<name>A0AAJ0HK80_9PEZI</name>
<evidence type="ECO:0000313" key="9">
    <source>
        <dbReference type="EMBL" id="KAK3356360.1"/>
    </source>
</evidence>
<evidence type="ECO:0000256" key="4">
    <source>
        <dbReference type="ARBA" id="ARBA00023015"/>
    </source>
</evidence>
<dbReference type="PANTHER" id="PTHR31313:SF81">
    <property type="entry name" value="TY1 ENHANCER ACTIVATOR"/>
    <property type="match status" value="1"/>
</dbReference>
<evidence type="ECO:0000313" key="10">
    <source>
        <dbReference type="Proteomes" id="UP001275084"/>
    </source>
</evidence>
<keyword evidence="2" id="KW-0479">Metal-binding</keyword>
<comment type="subcellular location">
    <subcellularLocation>
        <location evidence="1">Nucleus</location>
    </subcellularLocation>
</comment>
<accession>A0AAJ0HK80</accession>
<evidence type="ECO:0000259" key="8">
    <source>
        <dbReference type="PROSITE" id="PS50048"/>
    </source>
</evidence>
<dbReference type="SUPFAM" id="SSF57701">
    <property type="entry name" value="Zn2/Cys6 DNA-binding domain"/>
    <property type="match status" value="1"/>
</dbReference>
<evidence type="ECO:0000256" key="7">
    <source>
        <dbReference type="ARBA" id="ARBA00023242"/>
    </source>
</evidence>
<dbReference type="InterPro" id="IPR036864">
    <property type="entry name" value="Zn2-C6_fun-type_DNA-bd_sf"/>
</dbReference>
<dbReference type="CDD" id="cd00067">
    <property type="entry name" value="GAL4"/>
    <property type="match status" value="1"/>
</dbReference>
<keyword evidence="7" id="KW-0539">Nucleus</keyword>
<dbReference type="GO" id="GO:0000981">
    <property type="term" value="F:DNA-binding transcription factor activity, RNA polymerase II-specific"/>
    <property type="evidence" value="ECO:0007669"/>
    <property type="project" value="InterPro"/>
</dbReference>
<feature type="domain" description="Zn(2)-C6 fungal-type" evidence="8">
    <location>
        <begin position="1"/>
        <end position="28"/>
    </location>
</feature>
<reference evidence="9" key="1">
    <citation type="journal article" date="2023" name="Mol. Phylogenet. Evol.">
        <title>Genome-scale phylogeny and comparative genomics of the fungal order Sordariales.</title>
        <authorList>
            <person name="Hensen N."/>
            <person name="Bonometti L."/>
            <person name="Westerberg I."/>
            <person name="Brannstrom I.O."/>
            <person name="Guillou S."/>
            <person name="Cros-Aarteil S."/>
            <person name="Calhoun S."/>
            <person name="Haridas S."/>
            <person name="Kuo A."/>
            <person name="Mondo S."/>
            <person name="Pangilinan J."/>
            <person name="Riley R."/>
            <person name="LaButti K."/>
            <person name="Andreopoulos B."/>
            <person name="Lipzen A."/>
            <person name="Chen C."/>
            <person name="Yan M."/>
            <person name="Daum C."/>
            <person name="Ng V."/>
            <person name="Clum A."/>
            <person name="Steindorff A."/>
            <person name="Ohm R.A."/>
            <person name="Martin F."/>
            <person name="Silar P."/>
            <person name="Natvig D.O."/>
            <person name="Lalanne C."/>
            <person name="Gautier V."/>
            <person name="Ament-Velasquez S.L."/>
            <person name="Kruys A."/>
            <person name="Hutchinson M.I."/>
            <person name="Powell A.J."/>
            <person name="Barry K."/>
            <person name="Miller A.N."/>
            <person name="Grigoriev I.V."/>
            <person name="Debuchy R."/>
            <person name="Gladieux P."/>
            <person name="Hiltunen Thoren M."/>
            <person name="Johannesson H."/>
        </authorList>
    </citation>
    <scope>NUCLEOTIDE SEQUENCE</scope>
    <source>
        <strain evidence="9">CBS 955.72</strain>
    </source>
</reference>
<evidence type="ECO:0000256" key="6">
    <source>
        <dbReference type="ARBA" id="ARBA00023163"/>
    </source>
</evidence>
<dbReference type="SMART" id="SM00906">
    <property type="entry name" value="Fungal_trans"/>
    <property type="match status" value="1"/>
</dbReference>
<dbReference type="Gene3D" id="4.10.240.10">
    <property type="entry name" value="Zn(2)-C6 fungal-type DNA-binding domain"/>
    <property type="match status" value="1"/>
</dbReference>
<dbReference type="GO" id="GO:0003677">
    <property type="term" value="F:DNA binding"/>
    <property type="evidence" value="ECO:0007669"/>
    <property type="project" value="UniProtKB-KW"/>
</dbReference>
<evidence type="ECO:0000256" key="5">
    <source>
        <dbReference type="ARBA" id="ARBA00023125"/>
    </source>
</evidence>
<reference evidence="9" key="2">
    <citation type="submission" date="2023-06" db="EMBL/GenBank/DDBJ databases">
        <authorList>
            <consortium name="Lawrence Berkeley National Laboratory"/>
            <person name="Haridas S."/>
            <person name="Hensen N."/>
            <person name="Bonometti L."/>
            <person name="Westerberg I."/>
            <person name="Brannstrom I.O."/>
            <person name="Guillou S."/>
            <person name="Cros-Aarteil S."/>
            <person name="Calhoun S."/>
            <person name="Kuo A."/>
            <person name="Mondo S."/>
            <person name="Pangilinan J."/>
            <person name="Riley R."/>
            <person name="Labutti K."/>
            <person name="Andreopoulos B."/>
            <person name="Lipzen A."/>
            <person name="Chen C."/>
            <person name="Yanf M."/>
            <person name="Daum C."/>
            <person name="Ng V."/>
            <person name="Clum A."/>
            <person name="Steindorff A."/>
            <person name="Ohm R."/>
            <person name="Martin F."/>
            <person name="Silar P."/>
            <person name="Natvig D."/>
            <person name="Lalanne C."/>
            <person name="Gautier V."/>
            <person name="Ament-Velasquez S.L."/>
            <person name="Kruys A."/>
            <person name="Hutchinson M.I."/>
            <person name="Powell A.J."/>
            <person name="Barry K."/>
            <person name="Miller A.N."/>
            <person name="Grigoriev I.V."/>
            <person name="Debuchy R."/>
            <person name="Gladieux P."/>
            <person name="Thoren M.H."/>
            <person name="Johannesson H."/>
        </authorList>
    </citation>
    <scope>NUCLEOTIDE SEQUENCE</scope>
    <source>
        <strain evidence="9">CBS 955.72</strain>
    </source>
</reference>
<dbReference type="Proteomes" id="UP001275084">
    <property type="component" value="Unassembled WGS sequence"/>
</dbReference>
<evidence type="ECO:0000256" key="2">
    <source>
        <dbReference type="ARBA" id="ARBA00022723"/>
    </source>
</evidence>
<dbReference type="InterPro" id="IPR007219">
    <property type="entry name" value="XnlR_reg_dom"/>
</dbReference>
<keyword evidence="10" id="KW-1185">Reference proteome</keyword>
<dbReference type="InterPro" id="IPR001138">
    <property type="entry name" value="Zn2Cys6_DnaBD"/>
</dbReference>
<dbReference type="PANTHER" id="PTHR31313">
    <property type="entry name" value="TY1 ENHANCER ACTIVATOR"/>
    <property type="match status" value="1"/>
</dbReference>
<comment type="caution">
    <text evidence="9">The sequence shown here is derived from an EMBL/GenBank/DDBJ whole genome shotgun (WGS) entry which is preliminary data.</text>
</comment>
<dbReference type="InterPro" id="IPR051615">
    <property type="entry name" value="Transcr_Regulatory_Elem"/>
</dbReference>
<proteinExistence type="predicted"/>
<gene>
    <name evidence="9" type="ORF">B0T25DRAFT_134861</name>
</gene>
<keyword evidence="3" id="KW-0862">Zinc</keyword>
<dbReference type="Pfam" id="PF00172">
    <property type="entry name" value="Zn_clus"/>
    <property type="match status" value="1"/>
</dbReference>
<keyword evidence="6" id="KW-0804">Transcription</keyword>
<evidence type="ECO:0000256" key="3">
    <source>
        <dbReference type="ARBA" id="ARBA00022833"/>
    </source>
</evidence>
<keyword evidence="5" id="KW-0238">DNA-binding</keyword>
<dbReference type="PROSITE" id="PS50048">
    <property type="entry name" value="ZN2_CY6_FUNGAL_2"/>
    <property type="match status" value="1"/>
</dbReference>
<dbReference type="GO" id="GO:0005634">
    <property type="term" value="C:nucleus"/>
    <property type="evidence" value="ECO:0007669"/>
    <property type="project" value="UniProtKB-SubCell"/>
</dbReference>
<dbReference type="AlphaFoldDB" id="A0AAJ0HK80"/>
<dbReference type="EMBL" id="JAUIQD010000003">
    <property type="protein sequence ID" value="KAK3356360.1"/>
    <property type="molecule type" value="Genomic_DNA"/>
</dbReference>